<evidence type="ECO:0000313" key="2">
    <source>
        <dbReference type="Proteomes" id="UP000198521"/>
    </source>
</evidence>
<gene>
    <name evidence="1" type="ORF">SAMN04487910_4663</name>
</gene>
<dbReference type="RefSeq" id="WP_091412860.1">
    <property type="nucleotide sequence ID" value="NZ_FOAB01000013.1"/>
</dbReference>
<evidence type="ECO:0000313" key="1">
    <source>
        <dbReference type="EMBL" id="SEM29609.1"/>
    </source>
</evidence>
<dbReference type="Proteomes" id="UP000198521">
    <property type="component" value="Unassembled WGS sequence"/>
</dbReference>
<accession>A0A1H7X983</accession>
<sequence>MAGQFVKNGATLKCPLCSSSGTLIVSHTQVQLQDTPCATNGDRTKSNLVFGGVCKKWRKSPPPCASVIAPTQWKGVATDVEIDGEFMLIEDSTITCSTGGVDIGIDDTAQMDVPTDLPDTENAILKKFLVNIRRPDDYKGEYGFDWLRDEHIYPIETIGYDNAGSPFSGPLNQQLAVCKNPEDLKKEYKTKDVVNPITPYGEEYYPAWLSIFPDTTYNGVNQALLNIEIEAIEPLVGDATKIIFESPNDSLIVTPSQISLSELLAEKQTKDLGITTKELYVTEKVITIKCEGNPLEAHQEIKIYAELDGEKEEVGKLMVYNNNAIATANVIAVNVIIDGMRAILNPNYKTTIKYESTVQSLIQTEVFDDDFDIDSLPDTDPDVKKFKDDFVTKNLDIGPQFNSVNGFLNNLVRLYDKYGHYKPVTGIEEFGHNKTFLFYTNVTGILEREGLPPIQWRGLASADLTDISNVEWGNACIIFGGGLSEIHNVPHEIGHSLSLPHSFEEEFNTPFLFYRGFTDNYMDYPTQFEPDLNKEPLDNRFRGNMHSFFKWQWDIMREDKSLVYNNTDIE</sequence>
<reference evidence="1 2" key="1">
    <citation type="submission" date="2016-10" db="EMBL/GenBank/DDBJ databases">
        <authorList>
            <person name="de Groot N.N."/>
        </authorList>
    </citation>
    <scope>NUCLEOTIDE SEQUENCE [LARGE SCALE GENOMIC DNA]</scope>
    <source>
        <strain evidence="1 2">DSM 25232</strain>
    </source>
</reference>
<evidence type="ECO:0008006" key="3">
    <source>
        <dbReference type="Google" id="ProtNLM"/>
    </source>
</evidence>
<protein>
    <recommendedName>
        <fullName evidence="3">DUF4280 domain-containing protein</fullName>
    </recommendedName>
</protein>
<proteinExistence type="predicted"/>
<dbReference type="InterPro" id="IPR025460">
    <property type="entry name" value="DUF4280"/>
</dbReference>
<dbReference type="EMBL" id="FOAB01000013">
    <property type="protein sequence ID" value="SEM29609.1"/>
    <property type="molecule type" value="Genomic_DNA"/>
</dbReference>
<dbReference type="Pfam" id="PF14107">
    <property type="entry name" value="DUF4280"/>
    <property type="match status" value="1"/>
</dbReference>
<name>A0A1H7X983_AQUAM</name>
<organism evidence="1 2">
    <name type="scientific">Aquimarina amphilecti</name>
    <dbReference type="NCBI Taxonomy" id="1038014"/>
    <lineage>
        <taxon>Bacteria</taxon>
        <taxon>Pseudomonadati</taxon>
        <taxon>Bacteroidota</taxon>
        <taxon>Flavobacteriia</taxon>
        <taxon>Flavobacteriales</taxon>
        <taxon>Flavobacteriaceae</taxon>
        <taxon>Aquimarina</taxon>
    </lineage>
</organism>
<dbReference type="STRING" id="1038014.SAMN04487910_4663"/>
<dbReference type="AlphaFoldDB" id="A0A1H7X983"/>
<dbReference type="OrthoDB" id="6717961at2"/>
<keyword evidence="2" id="KW-1185">Reference proteome</keyword>